<dbReference type="InterPro" id="IPR035595">
    <property type="entry name" value="UDP_glycos_trans_CS"/>
</dbReference>
<accession>A0A1C7N4V6</accession>
<keyword evidence="4" id="KW-1133">Transmembrane helix</keyword>
<dbReference type="Gene3D" id="3.40.50.2000">
    <property type="entry name" value="Glycogen Phosphorylase B"/>
    <property type="match status" value="2"/>
</dbReference>
<reference evidence="6 7" key="1">
    <citation type="submission" date="2016-03" db="EMBL/GenBank/DDBJ databases">
        <title>Choanephora cucurbitarum.</title>
        <authorList>
            <person name="Min B."/>
            <person name="Park H."/>
            <person name="Park J.-H."/>
            <person name="Shin H.-D."/>
            <person name="Choi I.-G."/>
        </authorList>
    </citation>
    <scope>NUCLEOTIDE SEQUENCE [LARGE SCALE GENOMIC DNA]</scope>
    <source>
        <strain evidence="6 7">KUS-F28377</strain>
    </source>
</reference>
<dbReference type="InterPro" id="IPR050271">
    <property type="entry name" value="UDP-glycosyltransferase"/>
</dbReference>
<dbReference type="CDD" id="cd03784">
    <property type="entry name" value="GT1_Gtf-like"/>
    <property type="match status" value="1"/>
</dbReference>
<dbReference type="InterPro" id="IPR002213">
    <property type="entry name" value="UDP_glucos_trans"/>
</dbReference>
<keyword evidence="4" id="KW-0812">Transmembrane</keyword>
<keyword evidence="2 3" id="KW-0808">Transferase</keyword>
<organism evidence="6 7">
    <name type="scientific">Choanephora cucurbitarum</name>
    <dbReference type="NCBI Taxonomy" id="101091"/>
    <lineage>
        <taxon>Eukaryota</taxon>
        <taxon>Fungi</taxon>
        <taxon>Fungi incertae sedis</taxon>
        <taxon>Mucoromycota</taxon>
        <taxon>Mucoromycotina</taxon>
        <taxon>Mucoromycetes</taxon>
        <taxon>Mucorales</taxon>
        <taxon>Mucorineae</taxon>
        <taxon>Choanephoraceae</taxon>
        <taxon>Choanephoroideae</taxon>
        <taxon>Choanephora</taxon>
    </lineage>
</organism>
<protein>
    <submittedName>
        <fullName evidence="6">UDP-glucuronosyltransferase 3A2</fullName>
    </submittedName>
</protein>
<dbReference type="AlphaFoldDB" id="A0A1C7N4V6"/>
<keyword evidence="5" id="KW-0732">Signal</keyword>
<gene>
    <name evidence="6" type="primary">UGT3A2</name>
    <name evidence="6" type="ORF">A0J61_08251</name>
</gene>
<dbReference type="PANTHER" id="PTHR48043:SF145">
    <property type="entry name" value="FI06409P-RELATED"/>
    <property type="match status" value="1"/>
</dbReference>
<sequence length="552" mass="62030">MKLKNISLFSLTASLLLGSSQATNLETTYHQDQGFKKVAFFASIGGSSHYNWVLSICDELGSRGHNVTFLTSDKVAKFGKPFQHVQTVPVLPGVTYDPKEIANSEEIRKYHPGRQISIVFNLALAEYKEGYLGVRDYLIENEVDLVLCDHFADSCVDAARSVGIPYVIATTPTLSEAANAPYIINDIMYGSEPTTEFQSLFSRFYGNYISPFIFYRHLSSVIKKQIELKKEVGLPAKLEHPNEIWKDSLVLVNNAFGFLPPRPLGPLVELIGPIMNKEYAPLTDSFKTFLDHHQRVAYIAFGQTATPSLKDTTTILLSLLESLEQGVLDGFIWATVNSGEMFPKTVKTKSGTVYKTQDIFSDAHPHIRMVTWSPQMSLLLHPSVRLFVSHGGFASISESIFAGKPMLLFPFFGDQPTNAMWLEQNKLGMAFSHDTHPLDVAKKIQMVVEDKENILSESMKRMKANAQIRSMHGVIRGADLVEEALYTHRDGVIEHRVTADRRMSYLKAHNLDLYALLAFVVTSILSVFGFIIFKLNSFVKPYLHQYNKLKTQ</sequence>
<evidence type="ECO:0000313" key="7">
    <source>
        <dbReference type="Proteomes" id="UP000093000"/>
    </source>
</evidence>
<evidence type="ECO:0000256" key="2">
    <source>
        <dbReference type="ARBA" id="ARBA00022679"/>
    </source>
</evidence>
<dbReference type="PANTHER" id="PTHR48043">
    <property type="entry name" value="EG:EG0003.4 PROTEIN-RELATED"/>
    <property type="match status" value="1"/>
</dbReference>
<dbReference type="PROSITE" id="PS00375">
    <property type="entry name" value="UDPGT"/>
    <property type="match status" value="1"/>
</dbReference>
<proteinExistence type="inferred from homology"/>
<comment type="similarity">
    <text evidence="3">Belongs to the UDP-glycosyltransferase family.</text>
</comment>
<dbReference type="GO" id="GO:0008194">
    <property type="term" value="F:UDP-glycosyltransferase activity"/>
    <property type="evidence" value="ECO:0007669"/>
    <property type="project" value="InterPro"/>
</dbReference>
<keyword evidence="4" id="KW-0472">Membrane</keyword>
<evidence type="ECO:0000256" key="5">
    <source>
        <dbReference type="SAM" id="SignalP"/>
    </source>
</evidence>
<dbReference type="Proteomes" id="UP000093000">
    <property type="component" value="Unassembled WGS sequence"/>
</dbReference>
<dbReference type="SUPFAM" id="SSF53756">
    <property type="entry name" value="UDP-Glycosyltransferase/glycogen phosphorylase"/>
    <property type="match status" value="1"/>
</dbReference>
<evidence type="ECO:0000256" key="4">
    <source>
        <dbReference type="SAM" id="Phobius"/>
    </source>
</evidence>
<dbReference type="STRING" id="101091.A0A1C7N4V6"/>
<keyword evidence="1 3" id="KW-0328">Glycosyltransferase</keyword>
<feature type="transmembrane region" description="Helical" evidence="4">
    <location>
        <begin position="513"/>
        <end position="533"/>
    </location>
</feature>
<feature type="signal peptide" evidence="5">
    <location>
        <begin position="1"/>
        <end position="22"/>
    </location>
</feature>
<dbReference type="InParanoid" id="A0A1C7N4V6"/>
<name>A0A1C7N4V6_9FUNG</name>
<feature type="chain" id="PRO_5008889473" evidence="5">
    <location>
        <begin position="23"/>
        <end position="552"/>
    </location>
</feature>
<keyword evidence="7" id="KW-1185">Reference proteome</keyword>
<evidence type="ECO:0000256" key="1">
    <source>
        <dbReference type="ARBA" id="ARBA00022676"/>
    </source>
</evidence>
<comment type="caution">
    <text evidence="6">The sequence shown here is derived from an EMBL/GenBank/DDBJ whole genome shotgun (WGS) entry which is preliminary data.</text>
</comment>
<evidence type="ECO:0000256" key="3">
    <source>
        <dbReference type="RuleBase" id="RU003718"/>
    </source>
</evidence>
<dbReference type="OrthoDB" id="5835829at2759"/>
<dbReference type="Pfam" id="PF00201">
    <property type="entry name" value="UDPGT"/>
    <property type="match status" value="1"/>
</dbReference>
<evidence type="ECO:0000313" key="6">
    <source>
        <dbReference type="EMBL" id="OBZ83696.1"/>
    </source>
</evidence>
<dbReference type="EMBL" id="LUGH01000619">
    <property type="protein sequence ID" value="OBZ83696.1"/>
    <property type="molecule type" value="Genomic_DNA"/>
</dbReference>